<dbReference type="AlphaFoldDB" id="W9B5Q2"/>
<proteinExistence type="predicted"/>
<name>W9B5Q2_MYCCO</name>
<organism evidence="1 2">
    <name type="scientific">Mycolicibacterium cosmeticum</name>
    <dbReference type="NCBI Taxonomy" id="258533"/>
    <lineage>
        <taxon>Bacteria</taxon>
        <taxon>Bacillati</taxon>
        <taxon>Actinomycetota</taxon>
        <taxon>Actinomycetes</taxon>
        <taxon>Mycobacteriales</taxon>
        <taxon>Mycobacteriaceae</taxon>
        <taxon>Mycolicibacterium</taxon>
    </lineage>
</organism>
<sequence length="98" mass="9850">MSESAPSDSSFPSGTFTAKTGVAQIVRLGEETLLVTRLENGDRLAPGDVTIQNIIATPDDGTGVSGAAPCAGKGCGGKGTCSGACVIRFGVDEEVMDE</sequence>
<reference evidence="1" key="1">
    <citation type="submission" date="2014-03" db="EMBL/GenBank/DDBJ databases">
        <title>Draft Genome Sequence of Mycobacterium cosmeticum DSM 44829.</title>
        <authorList>
            <person name="Croce O."/>
            <person name="Robert C."/>
            <person name="Raoult D."/>
            <person name="Drancourt M."/>
        </authorList>
    </citation>
    <scope>NUCLEOTIDE SEQUENCE [LARGE SCALE GENOMIC DNA]</scope>
    <source>
        <strain evidence="1">DSM 44829</strain>
    </source>
</reference>
<gene>
    <name evidence="1" type="ORF">BN977_05189</name>
</gene>
<evidence type="ECO:0000313" key="1">
    <source>
        <dbReference type="EMBL" id="CDO10357.1"/>
    </source>
</evidence>
<accession>W9B5Q2</accession>
<protein>
    <submittedName>
        <fullName evidence="1">Uncharacterized protein</fullName>
    </submittedName>
</protein>
<dbReference type="STRING" id="258533.BN977_05189"/>
<dbReference type="EMBL" id="CCBB010000003">
    <property type="protein sequence ID" value="CDO10357.1"/>
    <property type="molecule type" value="Genomic_DNA"/>
</dbReference>
<evidence type="ECO:0000313" key="2">
    <source>
        <dbReference type="Proteomes" id="UP000028870"/>
    </source>
</evidence>
<dbReference type="Proteomes" id="UP000028870">
    <property type="component" value="Unassembled WGS sequence"/>
</dbReference>
<comment type="caution">
    <text evidence="1">The sequence shown here is derived from an EMBL/GenBank/DDBJ whole genome shotgun (WGS) entry which is preliminary data.</text>
</comment>
<dbReference type="RefSeq" id="WP_036402437.1">
    <property type="nucleotide sequence ID" value="NZ_CCBB010000003.1"/>
</dbReference>
<keyword evidence="2" id="KW-1185">Reference proteome</keyword>
<reference evidence="1" key="2">
    <citation type="submission" date="2014-03" db="EMBL/GenBank/DDBJ databases">
        <authorList>
            <person name="Urmite Genomes"/>
        </authorList>
    </citation>
    <scope>NUCLEOTIDE SEQUENCE</scope>
    <source>
        <strain evidence="1">DSM 44829</strain>
    </source>
</reference>